<dbReference type="EMBL" id="SJCY01000001">
    <property type="protein sequence ID" value="TDG38023.1"/>
    <property type="molecule type" value="Genomic_DNA"/>
</dbReference>
<evidence type="ECO:0000256" key="4">
    <source>
        <dbReference type="ARBA" id="ARBA00023136"/>
    </source>
</evidence>
<feature type="domain" description="RagB/SusD" evidence="6">
    <location>
        <begin position="289"/>
        <end position="458"/>
    </location>
</feature>
<keyword evidence="4" id="KW-0472">Membrane</keyword>
<evidence type="ECO:0000313" key="8">
    <source>
        <dbReference type="EMBL" id="TDG38023.1"/>
    </source>
</evidence>
<dbReference type="InterPro" id="IPR011990">
    <property type="entry name" value="TPR-like_helical_dom_sf"/>
</dbReference>
<keyword evidence="5" id="KW-0998">Cell outer membrane</keyword>
<evidence type="ECO:0000313" key="9">
    <source>
        <dbReference type="Proteomes" id="UP000295668"/>
    </source>
</evidence>
<feature type="domain" description="SusD-like N-terminal" evidence="7">
    <location>
        <begin position="27"/>
        <end position="229"/>
    </location>
</feature>
<evidence type="ECO:0000256" key="2">
    <source>
        <dbReference type="ARBA" id="ARBA00006275"/>
    </source>
</evidence>
<evidence type="ECO:0000259" key="6">
    <source>
        <dbReference type="Pfam" id="PF07980"/>
    </source>
</evidence>
<comment type="caution">
    <text evidence="8">The sequence shown here is derived from an EMBL/GenBank/DDBJ whole genome shotgun (WGS) entry which is preliminary data.</text>
</comment>
<dbReference type="Pfam" id="PF14322">
    <property type="entry name" value="SusD-like_3"/>
    <property type="match status" value="1"/>
</dbReference>
<accession>A0A4V3A0P2</accession>
<dbReference type="AlphaFoldDB" id="A0A4V3A0P2"/>
<organism evidence="8 9">
    <name type="scientific">Pedobacter changchengzhani</name>
    <dbReference type="NCBI Taxonomy" id="2529274"/>
    <lineage>
        <taxon>Bacteria</taxon>
        <taxon>Pseudomonadati</taxon>
        <taxon>Bacteroidota</taxon>
        <taxon>Sphingobacteriia</taxon>
        <taxon>Sphingobacteriales</taxon>
        <taxon>Sphingobacteriaceae</taxon>
        <taxon>Pedobacter</taxon>
    </lineage>
</organism>
<comment type="subcellular location">
    <subcellularLocation>
        <location evidence="1">Cell outer membrane</location>
    </subcellularLocation>
</comment>
<dbReference type="OrthoDB" id="1147023at2"/>
<name>A0A4V3A0P2_9SPHI</name>
<dbReference type="PROSITE" id="PS51257">
    <property type="entry name" value="PROKAR_LIPOPROTEIN"/>
    <property type="match status" value="1"/>
</dbReference>
<protein>
    <submittedName>
        <fullName evidence="8">RagB/SusD family nutrient uptake outer membrane protein</fullName>
    </submittedName>
</protein>
<comment type="similarity">
    <text evidence="2">Belongs to the SusD family.</text>
</comment>
<keyword evidence="9" id="KW-1185">Reference proteome</keyword>
<proteinExistence type="inferred from homology"/>
<evidence type="ECO:0000256" key="1">
    <source>
        <dbReference type="ARBA" id="ARBA00004442"/>
    </source>
</evidence>
<reference evidence="8 9" key="1">
    <citation type="submission" date="2019-02" db="EMBL/GenBank/DDBJ databases">
        <title>Pedobacter sp. nov., a novel speices isolated from soil of pinguins habitat in Antarcitica.</title>
        <authorList>
            <person name="He R.-H."/>
        </authorList>
    </citation>
    <scope>NUCLEOTIDE SEQUENCE [LARGE SCALE GENOMIC DNA]</scope>
    <source>
        <strain evidence="8 9">E01020</strain>
    </source>
</reference>
<dbReference type="InterPro" id="IPR033985">
    <property type="entry name" value="SusD-like_N"/>
</dbReference>
<gene>
    <name evidence="8" type="ORF">EZJ43_02725</name>
</gene>
<evidence type="ECO:0000256" key="3">
    <source>
        <dbReference type="ARBA" id="ARBA00022729"/>
    </source>
</evidence>
<dbReference type="Proteomes" id="UP000295668">
    <property type="component" value="Unassembled WGS sequence"/>
</dbReference>
<evidence type="ECO:0000259" key="7">
    <source>
        <dbReference type="Pfam" id="PF14322"/>
    </source>
</evidence>
<dbReference type="GO" id="GO:0009279">
    <property type="term" value="C:cell outer membrane"/>
    <property type="evidence" value="ECO:0007669"/>
    <property type="project" value="UniProtKB-SubCell"/>
</dbReference>
<evidence type="ECO:0000256" key="5">
    <source>
        <dbReference type="ARBA" id="ARBA00023237"/>
    </source>
</evidence>
<dbReference type="InterPro" id="IPR012944">
    <property type="entry name" value="SusD_RagB_dom"/>
</dbReference>
<dbReference type="SUPFAM" id="SSF48452">
    <property type="entry name" value="TPR-like"/>
    <property type="match status" value="1"/>
</dbReference>
<dbReference type="Gene3D" id="1.25.40.390">
    <property type="match status" value="2"/>
</dbReference>
<sequence>MIKMRIEKSIYLTFGILLLVSFSSCKKYLSTVPDNRAEINSISKLSQLLATAYPNRDYLYFTEGASDNTEDKGNGKGTVETNTSAPYFWQDQGSGTGSPIDYWNSCYEAIAASNQALEAIQVNNFGDAALPYKGEALVARAYAHFMLVTFFAKEYTIGAANDSPGIPYVTAPEEKVIQPYDRGTVASTYAQIEKDLEQGMPLLTSSAYSVPKYHFTPTAAKAFAARFYLFKGDWKKVIDNANLVVPNGDFTNNIRPINSTLNSLGRDQFKQAFTQSGQKYNLLLSAQYSLYQRLTDQRYGFGDKLLRMYNAGGPSGNITGKAIANKTQGAFGNYTTYKYNEYFFITDQIAQVGYPYLIMPLFTTDEVLTNRAEALAQLGQYDSALADVNLLLANNVVNYNASTDAVTQAKVLAFYNTTDIKQGIIKLILDTKKTHFLQEGMRWMDILRNHLPVVHNYFAQPFVETFLTLSPTDNRRLFQIPDEAKLSGVPLNPR</sequence>
<dbReference type="Pfam" id="PF07980">
    <property type="entry name" value="SusD_RagB"/>
    <property type="match status" value="1"/>
</dbReference>
<keyword evidence="3" id="KW-0732">Signal</keyword>